<reference evidence="2 3" key="1">
    <citation type="journal article" date="2013" name="Genome Announc.">
        <title>Genome Sequence of Staphylococcus massiliensis Strain S46, Isolated from the Surface of Healthy Human Skin.</title>
        <authorList>
            <person name="Srivastav R."/>
            <person name="Singh A."/>
            <person name="Jangir P.K."/>
            <person name="Kumari C."/>
            <person name="Muduli S."/>
            <person name="Sharma R."/>
        </authorList>
    </citation>
    <scope>NUCLEOTIDE SEQUENCE [LARGE SCALE GENOMIC DNA]</scope>
    <source>
        <strain evidence="2 3">S46</strain>
    </source>
</reference>
<dbReference type="RefSeq" id="WP_009381799.1">
    <property type="nucleotide sequence ID" value="NZ_AMSQ01000001.1"/>
</dbReference>
<dbReference type="AlphaFoldDB" id="K9B6R3"/>
<dbReference type="Proteomes" id="UP000009885">
    <property type="component" value="Unassembled WGS sequence"/>
</dbReference>
<keyword evidence="3" id="KW-1185">Reference proteome</keyword>
<evidence type="ECO:0000313" key="2">
    <source>
        <dbReference type="EMBL" id="EKU50522.1"/>
    </source>
</evidence>
<dbReference type="InterPro" id="IPR041715">
    <property type="entry name" value="HisRS-like_core"/>
</dbReference>
<gene>
    <name evidence="2" type="primary">hisZ</name>
    <name evidence="2" type="ORF">C273_00835</name>
</gene>
<keyword evidence="2" id="KW-0808">Transferase</keyword>
<protein>
    <submittedName>
        <fullName evidence="2">ATP phosphoribosyltransferase regulatory subunit</fullName>
    </submittedName>
</protein>
<dbReference type="Pfam" id="PF13393">
    <property type="entry name" value="tRNA-synt_His"/>
    <property type="match status" value="1"/>
</dbReference>
<dbReference type="GO" id="GO:0016757">
    <property type="term" value="F:glycosyltransferase activity"/>
    <property type="evidence" value="ECO:0007669"/>
    <property type="project" value="UniProtKB-KW"/>
</dbReference>
<dbReference type="OrthoDB" id="2387597at2"/>
<feature type="domain" description="Class II Histidinyl-tRNA synthetase (HisRS)-like catalytic core" evidence="1">
    <location>
        <begin position="11"/>
        <end position="264"/>
    </location>
</feature>
<comment type="caution">
    <text evidence="2">The sequence shown here is derived from an EMBL/GenBank/DDBJ whole genome shotgun (WGS) entry which is preliminary data.</text>
</comment>
<dbReference type="STRING" id="1229783.C273_00835"/>
<dbReference type="InterPro" id="IPR045864">
    <property type="entry name" value="aa-tRNA-synth_II/BPL/LPL"/>
</dbReference>
<dbReference type="EMBL" id="AMSQ01000001">
    <property type="protein sequence ID" value="EKU50522.1"/>
    <property type="molecule type" value="Genomic_DNA"/>
</dbReference>
<dbReference type="GO" id="GO:0140096">
    <property type="term" value="F:catalytic activity, acting on a protein"/>
    <property type="evidence" value="ECO:0007669"/>
    <property type="project" value="UniProtKB-ARBA"/>
</dbReference>
<evidence type="ECO:0000313" key="3">
    <source>
        <dbReference type="Proteomes" id="UP000009885"/>
    </source>
</evidence>
<accession>K9B6R3</accession>
<dbReference type="NCBIfam" id="NF008947">
    <property type="entry name" value="PRK12294.1"/>
    <property type="match status" value="1"/>
</dbReference>
<sequence>MSEMITLKQNEIRFLERFQQEGFKLVDMNLIETLEWTRLSHDDLKQMDERSLWQDRNQVYALRNDFTDQCMRYYARYTREATKIAYSGPIVRHHQVETQLGIERYDPNEQDIFHCLETFLSYIHHDLSDYVSHIIIGHYKLFGLLLDEKDQNNVIYQLIEQRNISELKAKLGIAHPVVQLLLKPTTSQLDYLATLFDPDHEIIQSLKEFETWFKAQGIEDVHLDITSMAPRSYYTGVFMHCHLEKAQDRQLSGGYYKGALEGFGLGLTL</sequence>
<dbReference type="PATRIC" id="fig|1229783.3.peg.170"/>
<proteinExistence type="predicted"/>
<dbReference type="eggNOG" id="COG3705">
    <property type="taxonomic scope" value="Bacteria"/>
</dbReference>
<evidence type="ECO:0000259" key="1">
    <source>
        <dbReference type="Pfam" id="PF13393"/>
    </source>
</evidence>
<name>K9B6R3_9STAP</name>
<dbReference type="SUPFAM" id="SSF55681">
    <property type="entry name" value="Class II aaRS and biotin synthetases"/>
    <property type="match status" value="1"/>
</dbReference>
<keyword evidence="2" id="KW-0328">Glycosyltransferase</keyword>
<organism evidence="2 3">
    <name type="scientific">Staphylococcus massiliensis S46</name>
    <dbReference type="NCBI Taxonomy" id="1229783"/>
    <lineage>
        <taxon>Bacteria</taxon>
        <taxon>Bacillati</taxon>
        <taxon>Bacillota</taxon>
        <taxon>Bacilli</taxon>
        <taxon>Bacillales</taxon>
        <taxon>Staphylococcaceae</taxon>
        <taxon>Staphylococcus</taxon>
    </lineage>
</organism>
<dbReference type="Gene3D" id="3.30.930.10">
    <property type="entry name" value="Bira Bifunctional Protein, Domain 2"/>
    <property type="match status" value="1"/>
</dbReference>